<keyword evidence="2" id="KW-1185">Reference proteome</keyword>
<proteinExistence type="predicted"/>
<name>A0AAE0BTR5_9CHLO</name>
<gene>
    <name evidence="1" type="ORF">CYMTET_47674</name>
</gene>
<accession>A0AAE0BTR5</accession>
<dbReference type="Proteomes" id="UP001190700">
    <property type="component" value="Unassembled WGS sequence"/>
</dbReference>
<organism evidence="1 2">
    <name type="scientific">Cymbomonas tetramitiformis</name>
    <dbReference type="NCBI Taxonomy" id="36881"/>
    <lineage>
        <taxon>Eukaryota</taxon>
        <taxon>Viridiplantae</taxon>
        <taxon>Chlorophyta</taxon>
        <taxon>Pyramimonadophyceae</taxon>
        <taxon>Pyramimonadales</taxon>
        <taxon>Pyramimonadaceae</taxon>
        <taxon>Cymbomonas</taxon>
    </lineage>
</organism>
<evidence type="ECO:0000313" key="1">
    <source>
        <dbReference type="EMBL" id="KAK3242651.1"/>
    </source>
</evidence>
<reference evidence="1 2" key="1">
    <citation type="journal article" date="2015" name="Genome Biol. Evol.">
        <title>Comparative Genomics of a Bacterivorous Green Alga Reveals Evolutionary Causalities and Consequences of Phago-Mixotrophic Mode of Nutrition.</title>
        <authorList>
            <person name="Burns J.A."/>
            <person name="Paasch A."/>
            <person name="Narechania A."/>
            <person name="Kim E."/>
        </authorList>
    </citation>
    <scope>NUCLEOTIDE SEQUENCE [LARGE SCALE GENOMIC DNA]</scope>
    <source>
        <strain evidence="1 2">PLY_AMNH</strain>
    </source>
</reference>
<dbReference type="EMBL" id="LGRX02033144">
    <property type="protein sequence ID" value="KAK3242651.1"/>
    <property type="molecule type" value="Genomic_DNA"/>
</dbReference>
<protein>
    <submittedName>
        <fullName evidence="1">Uncharacterized protein</fullName>
    </submittedName>
</protein>
<evidence type="ECO:0000313" key="2">
    <source>
        <dbReference type="Proteomes" id="UP001190700"/>
    </source>
</evidence>
<dbReference type="AlphaFoldDB" id="A0AAE0BTR5"/>
<sequence>MLDRMYTKGDEQDRRKAEEIAYAIFAYKETELDEIFFGDRWRYTLYDNDEEDVDEEDIYEEERPPVWAIEQFYNDISRGEKYIEDYAETSDEAYL</sequence>
<comment type="caution">
    <text evidence="1">The sequence shown here is derived from an EMBL/GenBank/DDBJ whole genome shotgun (WGS) entry which is preliminary data.</text>
</comment>